<dbReference type="SMART" id="SM00345">
    <property type="entry name" value="HTH_GNTR"/>
    <property type="match status" value="1"/>
</dbReference>
<dbReference type="InterPro" id="IPR000524">
    <property type="entry name" value="Tscrpt_reg_HTH_GntR"/>
</dbReference>
<dbReference type="CDD" id="cd00609">
    <property type="entry name" value="AAT_like"/>
    <property type="match status" value="1"/>
</dbReference>
<dbReference type="InterPro" id="IPR036388">
    <property type="entry name" value="WH-like_DNA-bd_sf"/>
</dbReference>
<keyword evidence="4 7" id="KW-0238">DNA-binding</keyword>
<dbReference type="InterPro" id="IPR036390">
    <property type="entry name" value="WH_DNA-bd_sf"/>
</dbReference>
<keyword evidence="7" id="KW-0032">Aminotransferase</keyword>
<proteinExistence type="inferred from homology"/>
<dbReference type="PANTHER" id="PTHR46577:SF1">
    <property type="entry name" value="HTH-TYPE TRANSCRIPTIONAL REGULATORY PROTEIN GABR"/>
    <property type="match status" value="1"/>
</dbReference>
<dbReference type="GO" id="GO:0008483">
    <property type="term" value="F:transaminase activity"/>
    <property type="evidence" value="ECO:0007669"/>
    <property type="project" value="UniProtKB-KW"/>
</dbReference>
<dbReference type="AlphaFoldDB" id="A0A1I1N038"/>
<dbReference type="GO" id="GO:0003677">
    <property type="term" value="F:DNA binding"/>
    <property type="evidence" value="ECO:0007669"/>
    <property type="project" value="UniProtKB-KW"/>
</dbReference>
<sequence>MTDTISEITDTILTLADSGLPLHERVAQAVETAIASGRYRAGERLPTHRQLAQQLSVSIGSVTRAIDALSSRGVVRGETGRGTFVLAQAGGEADDGIVDLSTNAPPPVIAPHRMTEASELANRNALALANGGYIDLSGTDRQRGVVAGWLTATRTPLGTDEILLCNGAQQGLHLAFAALRERSTIILTESATFPGAIAAAANLGMTMIPVTHDGEGMEPAALDAALANTGAKTLYLTPVAQNPLGFETGPERRRAIAALVERHDAMIVEDDIYGFYAAKGTLTFRQLMPERVVYISSLSKSLTPLIRLGVIAPPARLMGTIRKRMRAEGWGLPPYVAELGAAMIETGLADEAVVALRAEALARLELTRSILGIGAVPMPGGTPHLFLPMAPIKAEQFARRASEAGVRLTPPSAGQVGEAPVAGLRICIMAPRSRATLERALRILAGIFESEEEVAV</sequence>
<evidence type="ECO:0000256" key="1">
    <source>
        <dbReference type="ARBA" id="ARBA00005384"/>
    </source>
</evidence>
<dbReference type="InterPro" id="IPR015422">
    <property type="entry name" value="PyrdxlP-dep_Trfase_small"/>
</dbReference>
<dbReference type="Gene3D" id="3.40.640.10">
    <property type="entry name" value="Type I PLP-dependent aspartate aminotransferase-like (Major domain)"/>
    <property type="match status" value="1"/>
</dbReference>
<dbReference type="SUPFAM" id="SSF53383">
    <property type="entry name" value="PLP-dependent transferases"/>
    <property type="match status" value="1"/>
</dbReference>
<dbReference type="PANTHER" id="PTHR46577">
    <property type="entry name" value="HTH-TYPE TRANSCRIPTIONAL REGULATORY PROTEIN GABR"/>
    <property type="match status" value="1"/>
</dbReference>
<dbReference type="PROSITE" id="PS50949">
    <property type="entry name" value="HTH_GNTR"/>
    <property type="match status" value="1"/>
</dbReference>
<dbReference type="GO" id="GO:0003700">
    <property type="term" value="F:DNA-binding transcription factor activity"/>
    <property type="evidence" value="ECO:0007669"/>
    <property type="project" value="InterPro"/>
</dbReference>
<feature type="domain" description="HTH gntR-type" evidence="6">
    <location>
        <begin position="20"/>
        <end position="88"/>
    </location>
</feature>
<name>A0A1I1N038_9HYPH</name>
<dbReference type="Pfam" id="PF00155">
    <property type="entry name" value="Aminotran_1_2"/>
    <property type="match status" value="1"/>
</dbReference>
<accession>A0A1I1N038</accession>
<keyword evidence="3" id="KW-0805">Transcription regulation</keyword>
<dbReference type="InterPro" id="IPR015424">
    <property type="entry name" value="PyrdxlP-dep_Trfase"/>
</dbReference>
<dbReference type="InterPro" id="IPR015421">
    <property type="entry name" value="PyrdxlP-dep_Trfase_major"/>
</dbReference>
<evidence type="ECO:0000259" key="6">
    <source>
        <dbReference type="PROSITE" id="PS50949"/>
    </source>
</evidence>
<dbReference type="Pfam" id="PF00392">
    <property type="entry name" value="GntR"/>
    <property type="match status" value="1"/>
</dbReference>
<organism evidence="7 8">
    <name type="scientific">Devosia psychrophila</name>
    <dbReference type="NCBI Taxonomy" id="728005"/>
    <lineage>
        <taxon>Bacteria</taxon>
        <taxon>Pseudomonadati</taxon>
        <taxon>Pseudomonadota</taxon>
        <taxon>Alphaproteobacteria</taxon>
        <taxon>Hyphomicrobiales</taxon>
        <taxon>Devosiaceae</taxon>
        <taxon>Devosia</taxon>
    </lineage>
</organism>
<gene>
    <name evidence="7" type="ORF">SAMN04488059_11451</name>
</gene>
<reference evidence="7 8" key="1">
    <citation type="submission" date="2016-10" db="EMBL/GenBank/DDBJ databases">
        <authorList>
            <person name="de Groot N.N."/>
        </authorList>
    </citation>
    <scope>NUCLEOTIDE SEQUENCE [LARGE SCALE GENOMIC DNA]</scope>
    <source>
        <strain evidence="7 8">CGMCC 1.10210</strain>
    </source>
</reference>
<evidence type="ECO:0000256" key="4">
    <source>
        <dbReference type="ARBA" id="ARBA00023125"/>
    </source>
</evidence>
<dbReference type="Gene3D" id="1.10.10.10">
    <property type="entry name" value="Winged helix-like DNA-binding domain superfamily/Winged helix DNA-binding domain"/>
    <property type="match status" value="1"/>
</dbReference>
<keyword evidence="2" id="KW-0663">Pyridoxal phosphate</keyword>
<evidence type="ECO:0000256" key="3">
    <source>
        <dbReference type="ARBA" id="ARBA00023015"/>
    </source>
</evidence>
<evidence type="ECO:0000256" key="2">
    <source>
        <dbReference type="ARBA" id="ARBA00022898"/>
    </source>
</evidence>
<protein>
    <submittedName>
        <fullName evidence="7">DNA-binding transcriptional regulator, MocR family, contains an aminotransferase domain</fullName>
    </submittedName>
</protein>
<dbReference type="Gene3D" id="3.90.1150.10">
    <property type="entry name" value="Aspartate Aminotransferase, domain 1"/>
    <property type="match status" value="1"/>
</dbReference>
<dbReference type="Proteomes" id="UP000182258">
    <property type="component" value="Unassembled WGS sequence"/>
</dbReference>
<dbReference type="CDD" id="cd07377">
    <property type="entry name" value="WHTH_GntR"/>
    <property type="match status" value="1"/>
</dbReference>
<comment type="similarity">
    <text evidence="1">In the C-terminal section; belongs to the class-I pyridoxal-phosphate-dependent aminotransferase family.</text>
</comment>
<keyword evidence="5" id="KW-0804">Transcription</keyword>
<dbReference type="InterPro" id="IPR051446">
    <property type="entry name" value="HTH_trans_reg/aminotransferase"/>
</dbReference>
<dbReference type="InterPro" id="IPR004839">
    <property type="entry name" value="Aminotransferase_I/II_large"/>
</dbReference>
<evidence type="ECO:0000313" key="7">
    <source>
        <dbReference type="EMBL" id="SFC90716.1"/>
    </source>
</evidence>
<dbReference type="EMBL" id="FOMB01000014">
    <property type="protein sequence ID" value="SFC90716.1"/>
    <property type="molecule type" value="Genomic_DNA"/>
</dbReference>
<evidence type="ECO:0000256" key="5">
    <source>
        <dbReference type="ARBA" id="ARBA00023163"/>
    </source>
</evidence>
<dbReference type="GO" id="GO:0030170">
    <property type="term" value="F:pyridoxal phosphate binding"/>
    <property type="evidence" value="ECO:0007669"/>
    <property type="project" value="InterPro"/>
</dbReference>
<dbReference type="STRING" id="728005.SAMN04488059_11451"/>
<evidence type="ECO:0000313" key="8">
    <source>
        <dbReference type="Proteomes" id="UP000182258"/>
    </source>
</evidence>
<dbReference type="SUPFAM" id="SSF46785">
    <property type="entry name" value="Winged helix' DNA-binding domain"/>
    <property type="match status" value="1"/>
</dbReference>
<keyword evidence="7" id="KW-0808">Transferase</keyword>